<dbReference type="Gene3D" id="2.40.50.1020">
    <property type="entry name" value="LytTr DNA-binding domain"/>
    <property type="match status" value="1"/>
</dbReference>
<name>A0A327WC16_9BACT</name>
<evidence type="ECO:0000313" key="4">
    <source>
        <dbReference type="EMBL" id="RAJ87392.1"/>
    </source>
</evidence>
<gene>
    <name evidence="4" type="ORF">CLV59_101141</name>
</gene>
<feature type="domain" description="HTH LytTR-type" evidence="3">
    <location>
        <begin position="133"/>
        <end position="203"/>
    </location>
</feature>
<feature type="modified residue" description="4-aspartylphosphate" evidence="1">
    <location>
        <position position="53"/>
    </location>
</feature>
<dbReference type="PROSITE" id="PS50110">
    <property type="entry name" value="RESPONSE_REGULATORY"/>
    <property type="match status" value="1"/>
</dbReference>
<dbReference type="SMART" id="SM00448">
    <property type="entry name" value="REC"/>
    <property type="match status" value="1"/>
</dbReference>
<dbReference type="Pfam" id="PF00072">
    <property type="entry name" value="Response_reg"/>
    <property type="match status" value="1"/>
</dbReference>
<evidence type="ECO:0000313" key="5">
    <source>
        <dbReference type="Proteomes" id="UP000249819"/>
    </source>
</evidence>
<keyword evidence="4" id="KW-0238">DNA-binding</keyword>
<dbReference type="OrthoDB" id="9787344at2"/>
<dbReference type="PANTHER" id="PTHR37299:SF1">
    <property type="entry name" value="STAGE 0 SPORULATION PROTEIN A HOMOLOG"/>
    <property type="match status" value="1"/>
</dbReference>
<dbReference type="InterPro" id="IPR001789">
    <property type="entry name" value="Sig_transdc_resp-reg_receiver"/>
</dbReference>
<proteinExistence type="predicted"/>
<dbReference type="Pfam" id="PF04397">
    <property type="entry name" value="LytTR"/>
    <property type="match status" value="1"/>
</dbReference>
<dbReference type="Gene3D" id="3.40.50.2300">
    <property type="match status" value="1"/>
</dbReference>
<evidence type="ECO:0000256" key="1">
    <source>
        <dbReference type="PROSITE-ProRule" id="PRU00169"/>
    </source>
</evidence>
<protein>
    <submittedName>
        <fullName evidence="4">DNA-binding LytR/AlgR family response regulator</fullName>
    </submittedName>
</protein>
<evidence type="ECO:0000259" key="2">
    <source>
        <dbReference type="PROSITE" id="PS50110"/>
    </source>
</evidence>
<dbReference type="InterPro" id="IPR011006">
    <property type="entry name" value="CheY-like_superfamily"/>
</dbReference>
<dbReference type="SMART" id="SM00850">
    <property type="entry name" value="LytTR"/>
    <property type="match status" value="1"/>
</dbReference>
<dbReference type="InterPro" id="IPR046947">
    <property type="entry name" value="LytR-like"/>
</dbReference>
<dbReference type="RefSeq" id="WP_111590088.1">
    <property type="nucleotide sequence ID" value="NZ_QLMA01000001.1"/>
</dbReference>
<accession>A0A327WC16</accession>
<dbReference type="EMBL" id="QLMA01000001">
    <property type="protein sequence ID" value="RAJ87392.1"/>
    <property type="molecule type" value="Genomic_DNA"/>
</dbReference>
<comment type="caution">
    <text evidence="4">The sequence shown here is derived from an EMBL/GenBank/DDBJ whole genome shotgun (WGS) entry which is preliminary data.</text>
</comment>
<dbReference type="Proteomes" id="UP000249819">
    <property type="component" value="Unassembled WGS sequence"/>
</dbReference>
<organism evidence="4 5">
    <name type="scientific">Chitinophaga dinghuensis</name>
    <dbReference type="NCBI Taxonomy" id="1539050"/>
    <lineage>
        <taxon>Bacteria</taxon>
        <taxon>Pseudomonadati</taxon>
        <taxon>Bacteroidota</taxon>
        <taxon>Chitinophagia</taxon>
        <taxon>Chitinophagales</taxon>
        <taxon>Chitinophagaceae</taxon>
        <taxon>Chitinophaga</taxon>
    </lineage>
</organism>
<evidence type="ECO:0000259" key="3">
    <source>
        <dbReference type="PROSITE" id="PS50930"/>
    </source>
</evidence>
<dbReference type="AlphaFoldDB" id="A0A327WC16"/>
<sequence length="237" mass="27470">MNCIVIDDEPLAREKIRMLIEKDVTLQLLGSFDSPAKATGFLELNQVDLIFLDIRMHGISGLDFAREYQGEAMVIFTSAHAGYALESYDVRAVDFLVKPVHPLRFTQAIQKALEYADLKRQDKRTLPEKQDYFFVRADRRLHRVPYEDCLYIEGIKDYCALHLHDRKIMTALHLKTIQKYLPSDMFLRISKSVVVNIKHVKSLTHHDLHIGDMELSIGNAYREQVFANFVTHYMVGK</sequence>
<dbReference type="GO" id="GO:0000156">
    <property type="term" value="F:phosphorelay response regulator activity"/>
    <property type="evidence" value="ECO:0007669"/>
    <property type="project" value="InterPro"/>
</dbReference>
<dbReference type="SUPFAM" id="SSF52172">
    <property type="entry name" value="CheY-like"/>
    <property type="match status" value="1"/>
</dbReference>
<dbReference type="InterPro" id="IPR007492">
    <property type="entry name" value="LytTR_DNA-bd_dom"/>
</dbReference>
<dbReference type="PROSITE" id="PS50930">
    <property type="entry name" value="HTH_LYTTR"/>
    <property type="match status" value="1"/>
</dbReference>
<reference evidence="4 5" key="1">
    <citation type="submission" date="2018-06" db="EMBL/GenBank/DDBJ databases">
        <title>Genomic Encyclopedia of Archaeal and Bacterial Type Strains, Phase II (KMG-II): from individual species to whole genera.</title>
        <authorList>
            <person name="Goeker M."/>
        </authorList>
    </citation>
    <scope>NUCLEOTIDE SEQUENCE [LARGE SCALE GENOMIC DNA]</scope>
    <source>
        <strain evidence="4 5">DSM 29821</strain>
    </source>
</reference>
<dbReference type="GO" id="GO:0003677">
    <property type="term" value="F:DNA binding"/>
    <property type="evidence" value="ECO:0007669"/>
    <property type="project" value="UniProtKB-KW"/>
</dbReference>
<dbReference type="PANTHER" id="PTHR37299">
    <property type="entry name" value="TRANSCRIPTIONAL REGULATOR-RELATED"/>
    <property type="match status" value="1"/>
</dbReference>
<keyword evidence="5" id="KW-1185">Reference proteome</keyword>
<feature type="domain" description="Response regulatory" evidence="2">
    <location>
        <begin position="2"/>
        <end position="113"/>
    </location>
</feature>
<keyword evidence="1" id="KW-0597">Phosphoprotein</keyword>